<proteinExistence type="inferred from homology"/>
<evidence type="ECO:0000313" key="10">
    <source>
        <dbReference type="Proteomes" id="UP000286701"/>
    </source>
</evidence>
<dbReference type="GO" id="GO:0042121">
    <property type="term" value="P:alginic acid biosynthetic process"/>
    <property type="evidence" value="ECO:0007669"/>
    <property type="project" value="InterPro"/>
</dbReference>
<comment type="caution">
    <text evidence="9">The sequence shown here is derived from an EMBL/GenBank/DDBJ whole genome shotgun (WGS) entry which is preliminary data.</text>
</comment>
<feature type="transmembrane region" description="Helical" evidence="8">
    <location>
        <begin position="407"/>
        <end position="424"/>
    </location>
</feature>
<dbReference type="PANTHER" id="PTHR13285">
    <property type="entry name" value="ACYLTRANSFERASE"/>
    <property type="match status" value="1"/>
</dbReference>
<evidence type="ECO:0000256" key="3">
    <source>
        <dbReference type="ARBA" id="ARBA00022475"/>
    </source>
</evidence>
<feature type="transmembrane region" description="Helical" evidence="8">
    <location>
        <begin position="436"/>
        <end position="459"/>
    </location>
</feature>
<evidence type="ECO:0000313" key="9">
    <source>
        <dbReference type="EMBL" id="RWY57329.1"/>
    </source>
</evidence>
<dbReference type="InterPro" id="IPR004299">
    <property type="entry name" value="MBOAT_fam"/>
</dbReference>
<keyword evidence="4 8" id="KW-0812">Transmembrane</keyword>
<evidence type="ECO:0000256" key="6">
    <source>
        <dbReference type="ARBA" id="ARBA00023136"/>
    </source>
</evidence>
<organism evidence="9 10">
    <name type="scientific">Mucilaginibacter gilvus</name>
    <dbReference type="NCBI Taxonomy" id="2305909"/>
    <lineage>
        <taxon>Bacteria</taxon>
        <taxon>Pseudomonadati</taxon>
        <taxon>Bacteroidota</taxon>
        <taxon>Sphingobacteriia</taxon>
        <taxon>Sphingobacteriales</taxon>
        <taxon>Sphingobacteriaceae</taxon>
        <taxon>Mucilaginibacter</taxon>
    </lineage>
</organism>
<accession>A0A444MUP1</accession>
<evidence type="ECO:0000256" key="8">
    <source>
        <dbReference type="SAM" id="Phobius"/>
    </source>
</evidence>
<evidence type="ECO:0000256" key="4">
    <source>
        <dbReference type="ARBA" id="ARBA00022692"/>
    </source>
</evidence>
<keyword evidence="3 7" id="KW-1003">Cell membrane</keyword>
<keyword evidence="5 8" id="KW-1133">Transmembrane helix</keyword>
<protein>
    <submittedName>
        <fullName evidence="9">MBOAT family protein</fullName>
    </submittedName>
</protein>
<keyword evidence="7" id="KW-0808">Transferase</keyword>
<feature type="transmembrane region" description="Helical" evidence="8">
    <location>
        <begin position="301"/>
        <end position="321"/>
    </location>
</feature>
<dbReference type="InterPro" id="IPR024194">
    <property type="entry name" value="Ac/AlaTfrase_AlgI/DltB"/>
</dbReference>
<keyword evidence="7" id="KW-0012">Acyltransferase</keyword>
<reference evidence="9 10" key="1">
    <citation type="submission" date="2019-01" db="EMBL/GenBank/DDBJ databases">
        <title>Mucilaginibacter antarcticum sp. nov., isolated from antarctic soil.</title>
        <authorList>
            <person name="Yan Y.-Q."/>
            <person name="Du Z.-J."/>
        </authorList>
    </citation>
    <scope>NUCLEOTIDE SEQUENCE [LARGE SCALE GENOMIC DNA]</scope>
    <source>
        <strain evidence="9 10">F01003</strain>
    </source>
</reference>
<keyword evidence="6 7" id="KW-0472">Membrane</keyword>
<feature type="transmembrane region" description="Helical" evidence="8">
    <location>
        <begin position="48"/>
        <end position="67"/>
    </location>
</feature>
<evidence type="ECO:0000256" key="5">
    <source>
        <dbReference type="ARBA" id="ARBA00022989"/>
    </source>
</evidence>
<dbReference type="OrthoDB" id="9805788at2"/>
<feature type="transmembrane region" description="Helical" evidence="8">
    <location>
        <begin position="113"/>
        <end position="136"/>
    </location>
</feature>
<feature type="transmembrane region" description="Helical" evidence="8">
    <location>
        <begin position="181"/>
        <end position="199"/>
    </location>
</feature>
<sequence>MLFNSLLFLIYFIIVTANYYLLPHKYRWIWLLIASCYFYMYFKPAYILIIFFTIIVDYIAGLLIENASGKARKLYLGLSIVANVGVLAFYKYFNFLAENLNFLSAGVHGPQIPLVNFILPIGLSFHTFQAMSYTIEVYRGNQKAERHLGIYSLYVMFYPQMVAGPIERPQHILPQFRKAVVFNRAQFIGGLFLIATGLFKKVVIADKLALFVNPVFDHPHGHSSLELLIATYFFAFQIYCDFSGYSDIAIGAALVLGIKLMTNFNGPYLAHNIAIFWKRWHISLSTWFRDYLYIPLGGSRVSFALMCINLLIVFTVSGLWHGASWKYLVWGLIHGCLLIGYHLLKKANMNINGWKFLKWLITFHLVCLAWIFFRAYNINDAFYIIGRIFTGGSFSYQAVQIMPLTEIAYGFLIVVLLLLAERYLPAAKDYSTRKKVALTVSLIIACYFLGIFDEAQFIYFQF</sequence>
<dbReference type="PANTHER" id="PTHR13285:SF18">
    <property type="entry name" value="PROTEIN-CYSTEINE N-PALMITOYLTRANSFERASE RASP"/>
    <property type="match status" value="1"/>
</dbReference>
<name>A0A444MUP1_9SPHI</name>
<keyword evidence="10" id="KW-1185">Reference proteome</keyword>
<dbReference type="GO" id="GO:0005886">
    <property type="term" value="C:plasma membrane"/>
    <property type="evidence" value="ECO:0007669"/>
    <property type="project" value="UniProtKB-SubCell"/>
</dbReference>
<dbReference type="PIRSF" id="PIRSF016636">
    <property type="entry name" value="AlgI_DltB"/>
    <property type="match status" value="1"/>
</dbReference>
<dbReference type="GO" id="GO:0016746">
    <property type="term" value="F:acyltransferase activity"/>
    <property type="evidence" value="ECO:0007669"/>
    <property type="project" value="UniProtKB-KW"/>
</dbReference>
<comment type="similarity">
    <text evidence="2 7">Belongs to the membrane-bound acyltransferase family.</text>
</comment>
<dbReference type="PIRSF" id="PIRSF500217">
    <property type="entry name" value="AlgI"/>
    <property type="match status" value="1"/>
</dbReference>
<evidence type="ECO:0000256" key="2">
    <source>
        <dbReference type="ARBA" id="ARBA00010323"/>
    </source>
</evidence>
<comment type="subcellular location">
    <subcellularLocation>
        <location evidence="1">Cell membrane</location>
        <topology evidence="1">Multi-pass membrane protein</topology>
    </subcellularLocation>
</comment>
<dbReference type="InterPro" id="IPR028362">
    <property type="entry name" value="AlgI"/>
</dbReference>
<feature type="transmembrane region" description="Helical" evidence="8">
    <location>
        <begin position="327"/>
        <end position="344"/>
    </location>
</feature>
<feature type="transmembrane region" description="Helical" evidence="8">
    <location>
        <begin position="6"/>
        <end position="22"/>
    </location>
</feature>
<feature type="transmembrane region" description="Helical" evidence="8">
    <location>
        <begin position="74"/>
        <end position="93"/>
    </location>
</feature>
<feature type="transmembrane region" description="Helical" evidence="8">
    <location>
        <begin position="356"/>
        <end position="373"/>
    </location>
</feature>
<dbReference type="InterPro" id="IPR051085">
    <property type="entry name" value="MB_O-acyltransferase"/>
</dbReference>
<dbReference type="EMBL" id="SBIW01000001">
    <property type="protein sequence ID" value="RWY57329.1"/>
    <property type="molecule type" value="Genomic_DNA"/>
</dbReference>
<dbReference type="Pfam" id="PF03062">
    <property type="entry name" value="MBOAT"/>
    <property type="match status" value="1"/>
</dbReference>
<dbReference type="Proteomes" id="UP000286701">
    <property type="component" value="Unassembled WGS sequence"/>
</dbReference>
<evidence type="ECO:0000256" key="1">
    <source>
        <dbReference type="ARBA" id="ARBA00004651"/>
    </source>
</evidence>
<gene>
    <name evidence="9" type="ORF">EPL05_02000</name>
</gene>
<dbReference type="AlphaFoldDB" id="A0A444MUP1"/>
<evidence type="ECO:0000256" key="7">
    <source>
        <dbReference type="PIRNR" id="PIRNR016636"/>
    </source>
</evidence>